<dbReference type="EMBL" id="VXIT01000008">
    <property type="protein sequence ID" value="KAA6410917.1"/>
    <property type="molecule type" value="Genomic_DNA"/>
</dbReference>
<proteinExistence type="predicted"/>
<protein>
    <submittedName>
        <fullName evidence="1">Uncharacterized protein</fullName>
    </submittedName>
</protein>
<reference evidence="1 2" key="1">
    <citation type="submission" date="2019-09" db="EMBL/GenBank/DDBJ databases">
        <title>The hologenome of the rock-dwelling lichen Lasallia pustulata.</title>
        <authorList>
            <person name="Greshake Tzovaras B."/>
            <person name="Segers F."/>
            <person name="Bicker A."/>
            <person name="Dal Grande F."/>
            <person name="Otte J."/>
            <person name="Hankeln T."/>
            <person name="Schmitt I."/>
            <person name="Ebersberger I."/>
        </authorList>
    </citation>
    <scope>NUCLEOTIDE SEQUENCE [LARGE SCALE GENOMIC DNA]</scope>
    <source>
        <strain evidence="1">A1-1</strain>
    </source>
</reference>
<gene>
    <name evidence="1" type="ORF">FRX48_05227</name>
</gene>
<evidence type="ECO:0000313" key="1">
    <source>
        <dbReference type="EMBL" id="KAA6410917.1"/>
    </source>
</evidence>
<dbReference type="Proteomes" id="UP000324767">
    <property type="component" value="Unassembled WGS sequence"/>
</dbReference>
<accession>A0A5M8PPK4</accession>
<dbReference type="AlphaFoldDB" id="A0A5M8PPK4"/>
<sequence>MVQTPETSSADLSMVLSEIVELLSVFSKSNPREFTELLVCLERKIEGLKEEYQQKQTRPQIKQKQRVSYKAGTSQQQGLSVAVTRSHPLLLQDKPTSPLHSYLEFKDVPETFEQQPASDFDSIINCQPSVSTGVAEITVVAPKDISLQVNDGLHVARSDKAVRVKLKQKVQDCKTVFHEQSFTISSDGHLETVNPNEINGFFSRFEE</sequence>
<name>A0A5M8PPK4_9LECA</name>
<organism evidence="1 2">
    <name type="scientific">Lasallia pustulata</name>
    <dbReference type="NCBI Taxonomy" id="136370"/>
    <lineage>
        <taxon>Eukaryota</taxon>
        <taxon>Fungi</taxon>
        <taxon>Dikarya</taxon>
        <taxon>Ascomycota</taxon>
        <taxon>Pezizomycotina</taxon>
        <taxon>Lecanoromycetes</taxon>
        <taxon>OSLEUM clade</taxon>
        <taxon>Umbilicariomycetidae</taxon>
        <taxon>Umbilicariales</taxon>
        <taxon>Umbilicariaceae</taxon>
        <taxon>Lasallia</taxon>
    </lineage>
</organism>
<evidence type="ECO:0000313" key="2">
    <source>
        <dbReference type="Proteomes" id="UP000324767"/>
    </source>
</evidence>
<comment type="caution">
    <text evidence="1">The sequence shown here is derived from an EMBL/GenBank/DDBJ whole genome shotgun (WGS) entry which is preliminary data.</text>
</comment>